<dbReference type="GO" id="GO:0000774">
    <property type="term" value="F:adenyl-nucleotide exchange factor activity"/>
    <property type="evidence" value="ECO:0007669"/>
    <property type="project" value="InterPro"/>
</dbReference>
<dbReference type="PROSITE" id="PS01071">
    <property type="entry name" value="GRPE"/>
    <property type="match status" value="1"/>
</dbReference>
<dbReference type="Gene3D" id="3.90.20.20">
    <property type="match status" value="1"/>
</dbReference>
<evidence type="ECO:0000256" key="4">
    <source>
        <dbReference type="ARBA" id="ARBA00022490"/>
    </source>
</evidence>
<dbReference type="GeneID" id="17267586"/>
<dbReference type="SUPFAM" id="SSF51064">
    <property type="entry name" value="Head domain of nucleotide exchange factor GrpE"/>
    <property type="match status" value="1"/>
</dbReference>
<evidence type="ECO:0000256" key="10">
    <source>
        <dbReference type="SAM" id="SignalP"/>
    </source>
</evidence>
<dbReference type="CDD" id="cd00446">
    <property type="entry name" value="GrpE"/>
    <property type="match status" value="1"/>
</dbReference>
<evidence type="ECO:0000256" key="3">
    <source>
        <dbReference type="ARBA" id="ARBA00011738"/>
    </source>
</evidence>
<dbReference type="GO" id="GO:0005759">
    <property type="term" value="C:mitochondrial matrix"/>
    <property type="evidence" value="ECO:0007669"/>
    <property type="project" value="UniProtKB-SubCell"/>
</dbReference>
<feature type="signal peptide" evidence="10">
    <location>
        <begin position="1"/>
        <end position="24"/>
    </location>
</feature>
<dbReference type="Proteomes" id="UP000013827">
    <property type="component" value="Unassembled WGS sequence"/>
</dbReference>
<keyword evidence="5" id="KW-0346">Stress response</keyword>
<dbReference type="GO" id="GO:0042803">
    <property type="term" value="F:protein homodimerization activity"/>
    <property type="evidence" value="ECO:0007669"/>
    <property type="project" value="InterPro"/>
</dbReference>
<dbReference type="EnsemblProtists" id="EOD22046">
    <property type="protein sequence ID" value="EOD22046"/>
    <property type="gene ID" value="EMIHUDRAFT_444320"/>
</dbReference>
<keyword evidence="10" id="KW-0732">Signal</keyword>
<dbReference type="Gene3D" id="2.30.22.10">
    <property type="entry name" value="Head domain of nucleotide exchange factor GrpE"/>
    <property type="match status" value="1"/>
</dbReference>
<comment type="subcellular location">
    <subcellularLocation>
        <location evidence="1">Cytoplasm</location>
    </subcellularLocation>
    <subcellularLocation>
        <location evidence="7">Mitochondrion matrix</location>
    </subcellularLocation>
</comment>
<dbReference type="PANTHER" id="PTHR21237:SF40">
    <property type="entry name" value="CELL CYCLE AND APOPTOSIS REGULATOR PROTEIN 2"/>
    <property type="match status" value="1"/>
</dbReference>
<feature type="region of interest" description="Disordered" evidence="9">
    <location>
        <begin position="126"/>
        <end position="145"/>
    </location>
</feature>
<accession>A0A0D3JEW1</accession>
<organism evidence="11 12">
    <name type="scientific">Emiliania huxleyi (strain CCMP1516)</name>
    <dbReference type="NCBI Taxonomy" id="280463"/>
    <lineage>
        <taxon>Eukaryota</taxon>
        <taxon>Haptista</taxon>
        <taxon>Haptophyta</taxon>
        <taxon>Prymnesiophyceae</taxon>
        <taxon>Isochrysidales</taxon>
        <taxon>Noelaerhabdaceae</taxon>
        <taxon>Emiliania</taxon>
    </lineage>
</organism>
<sequence length="278" mass="29691">MLLLSPATLALALAGAPLRTPGHAAGPPALLLSPLRAARVCAAVMLEADGAAADGTGVDGPAAGEGASEASTRDAAGAEPAEAAAEVVAEEEEEEEEEEEDLLSSPAFLKQKLKVLEAELSKVEEDTAALKGEADSKREEWSSQRQRLQTDLENFQSRHKSQVADIRTDAKIKVVNELLPMMDNFDRARGSIKADDEAQELANGRYLELHASLMAALEGLGVQKIETVGQEFDYNLHMAIQQVPSEEYAEGLVCEEMQPGFTCNDKLVRAAYVMVSSG</sequence>
<keyword evidence="12" id="KW-1185">Reference proteome</keyword>
<dbReference type="AlphaFoldDB" id="A0A0D3JEW1"/>
<keyword evidence="6 7" id="KW-0143">Chaperone</keyword>
<name>A0A0D3JEW1_EMIH1</name>
<reference evidence="12" key="1">
    <citation type="journal article" date="2013" name="Nature">
        <title>Pan genome of the phytoplankton Emiliania underpins its global distribution.</title>
        <authorList>
            <person name="Read B.A."/>
            <person name="Kegel J."/>
            <person name="Klute M.J."/>
            <person name="Kuo A."/>
            <person name="Lefebvre S.C."/>
            <person name="Maumus F."/>
            <person name="Mayer C."/>
            <person name="Miller J."/>
            <person name="Monier A."/>
            <person name="Salamov A."/>
            <person name="Young J."/>
            <person name="Aguilar M."/>
            <person name="Claverie J.M."/>
            <person name="Frickenhaus S."/>
            <person name="Gonzalez K."/>
            <person name="Herman E.K."/>
            <person name="Lin Y.C."/>
            <person name="Napier J."/>
            <person name="Ogata H."/>
            <person name="Sarno A.F."/>
            <person name="Shmutz J."/>
            <person name="Schroeder D."/>
            <person name="de Vargas C."/>
            <person name="Verret F."/>
            <person name="von Dassow P."/>
            <person name="Valentin K."/>
            <person name="Van de Peer Y."/>
            <person name="Wheeler G."/>
            <person name="Dacks J.B."/>
            <person name="Delwiche C.F."/>
            <person name="Dyhrman S.T."/>
            <person name="Glockner G."/>
            <person name="John U."/>
            <person name="Richards T."/>
            <person name="Worden A.Z."/>
            <person name="Zhang X."/>
            <person name="Grigoriev I.V."/>
            <person name="Allen A.E."/>
            <person name="Bidle K."/>
            <person name="Borodovsky M."/>
            <person name="Bowler C."/>
            <person name="Brownlee C."/>
            <person name="Cock J.M."/>
            <person name="Elias M."/>
            <person name="Gladyshev V.N."/>
            <person name="Groth M."/>
            <person name="Guda C."/>
            <person name="Hadaegh A."/>
            <person name="Iglesias-Rodriguez M.D."/>
            <person name="Jenkins J."/>
            <person name="Jones B.M."/>
            <person name="Lawson T."/>
            <person name="Leese F."/>
            <person name="Lindquist E."/>
            <person name="Lobanov A."/>
            <person name="Lomsadze A."/>
            <person name="Malik S.B."/>
            <person name="Marsh M.E."/>
            <person name="Mackinder L."/>
            <person name="Mock T."/>
            <person name="Mueller-Roeber B."/>
            <person name="Pagarete A."/>
            <person name="Parker M."/>
            <person name="Probert I."/>
            <person name="Quesneville H."/>
            <person name="Raines C."/>
            <person name="Rensing S.A."/>
            <person name="Riano-Pachon D.M."/>
            <person name="Richier S."/>
            <person name="Rokitta S."/>
            <person name="Shiraiwa Y."/>
            <person name="Soanes D.M."/>
            <person name="van der Giezen M."/>
            <person name="Wahlund T.M."/>
            <person name="Williams B."/>
            <person name="Wilson W."/>
            <person name="Wolfe G."/>
            <person name="Wurch L.L."/>
        </authorList>
    </citation>
    <scope>NUCLEOTIDE SEQUENCE</scope>
</reference>
<keyword evidence="7" id="KW-0496">Mitochondrion</keyword>
<feature type="region of interest" description="Disordered" evidence="9">
    <location>
        <begin position="52"/>
        <end position="80"/>
    </location>
</feature>
<keyword evidence="4" id="KW-0963">Cytoplasm</keyword>
<dbReference type="STRING" id="2903.R1EGG2"/>
<comment type="similarity">
    <text evidence="2 8">Belongs to the GrpE family.</text>
</comment>
<proteinExistence type="inferred from homology"/>
<dbReference type="InterPro" id="IPR013805">
    <property type="entry name" value="GrpE_CC"/>
</dbReference>
<dbReference type="eggNOG" id="KOG3003">
    <property type="taxonomic scope" value="Eukaryota"/>
</dbReference>
<evidence type="ECO:0000313" key="12">
    <source>
        <dbReference type="Proteomes" id="UP000013827"/>
    </source>
</evidence>
<dbReference type="HOGENOM" id="CLU_057217_5_2_1"/>
<dbReference type="PANTHER" id="PTHR21237">
    <property type="entry name" value="GRPE PROTEIN"/>
    <property type="match status" value="1"/>
</dbReference>
<dbReference type="GO" id="GO:0051087">
    <property type="term" value="F:protein-folding chaperone binding"/>
    <property type="evidence" value="ECO:0007669"/>
    <property type="project" value="InterPro"/>
</dbReference>
<evidence type="ECO:0000256" key="8">
    <source>
        <dbReference type="RuleBase" id="RU004478"/>
    </source>
</evidence>
<dbReference type="GO" id="GO:0006457">
    <property type="term" value="P:protein folding"/>
    <property type="evidence" value="ECO:0007669"/>
    <property type="project" value="InterPro"/>
</dbReference>
<dbReference type="FunFam" id="2.30.22.10:FF:000001">
    <property type="entry name" value="Protein GrpE"/>
    <property type="match status" value="1"/>
</dbReference>
<comment type="function">
    <text evidence="7">Essential component of the PAM complex, a complex required for the translocation of transit peptide-containing proteins from the inner membrane into the mitochondrial matrix in an ATP-dependent manner.</text>
</comment>
<feature type="compositionally biased region" description="Basic and acidic residues" evidence="9">
    <location>
        <begin position="132"/>
        <end position="142"/>
    </location>
</feature>
<feature type="chain" id="PRO_5044291409" description="GrpE protein homolog" evidence="10">
    <location>
        <begin position="25"/>
        <end position="278"/>
    </location>
</feature>
<dbReference type="Pfam" id="PF01025">
    <property type="entry name" value="GrpE"/>
    <property type="match status" value="1"/>
</dbReference>
<dbReference type="OMA" id="MREPSNS"/>
<dbReference type="RefSeq" id="XP_005774475.1">
    <property type="nucleotide sequence ID" value="XM_005774418.1"/>
</dbReference>
<evidence type="ECO:0000256" key="5">
    <source>
        <dbReference type="ARBA" id="ARBA00023016"/>
    </source>
</evidence>
<evidence type="ECO:0000256" key="6">
    <source>
        <dbReference type="ARBA" id="ARBA00023186"/>
    </source>
</evidence>
<dbReference type="InterPro" id="IPR009012">
    <property type="entry name" value="GrpE_head"/>
</dbReference>
<dbReference type="PaxDb" id="2903-EOD22046"/>
<comment type="subunit">
    <text evidence="3">Homodimer.</text>
</comment>
<dbReference type="PRINTS" id="PR00773">
    <property type="entry name" value="GRPEPROTEIN"/>
</dbReference>
<dbReference type="KEGG" id="ehx:EMIHUDRAFT_444320"/>
<dbReference type="GO" id="GO:0051082">
    <property type="term" value="F:unfolded protein binding"/>
    <property type="evidence" value="ECO:0007669"/>
    <property type="project" value="TreeGrafter"/>
</dbReference>
<dbReference type="HAMAP" id="MF_01151">
    <property type="entry name" value="GrpE"/>
    <property type="match status" value="1"/>
</dbReference>
<evidence type="ECO:0000313" key="11">
    <source>
        <dbReference type="EnsemblProtists" id="EOD22046"/>
    </source>
</evidence>
<evidence type="ECO:0000256" key="1">
    <source>
        <dbReference type="ARBA" id="ARBA00004496"/>
    </source>
</evidence>
<dbReference type="InterPro" id="IPR000740">
    <property type="entry name" value="GrpE"/>
</dbReference>
<evidence type="ECO:0000256" key="9">
    <source>
        <dbReference type="SAM" id="MobiDB-lite"/>
    </source>
</evidence>
<evidence type="ECO:0000256" key="2">
    <source>
        <dbReference type="ARBA" id="ARBA00009054"/>
    </source>
</evidence>
<reference evidence="11" key="2">
    <citation type="submission" date="2024-10" db="UniProtKB">
        <authorList>
            <consortium name="EnsemblProtists"/>
        </authorList>
    </citation>
    <scope>IDENTIFICATION</scope>
</reference>
<evidence type="ECO:0000256" key="7">
    <source>
        <dbReference type="RuleBase" id="RU000640"/>
    </source>
</evidence>
<protein>
    <recommendedName>
        <fullName evidence="7">GrpE protein homolog</fullName>
    </recommendedName>
</protein>
<dbReference type="SUPFAM" id="SSF58014">
    <property type="entry name" value="Coiled-coil domain of nucleotide exchange factor GrpE"/>
    <property type="match status" value="1"/>
</dbReference>